<dbReference type="Proteomes" id="UP001059576">
    <property type="component" value="Chromosome"/>
</dbReference>
<protein>
    <recommendedName>
        <fullName evidence="7">Transmembrane protein</fullName>
    </recommendedName>
</protein>
<accession>A0ABY5J213</accession>
<evidence type="ECO:0000313" key="5">
    <source>
        <dbReference type="EMBL" id="UUD37035.1"/>
    </source>
</evidence>
<dbReference type="InterPro" id="IPR054788">
    <property type="entry name" value="MSC_0620_UU052-like"/>
</dbReference>
<dbReference type="NCBIfam" id="NF045829">
    <property type="entry name" value="UU052_fam"/>
    <property type="match status" value="1"/>
</dbReference>
<keyword evidence="3" id="KW-0472">Membrane</keyword>
<feature type="coiled-coil region" evidence="1">
    <location>
        <begin position="67"/>
        <end position="94"/>
    </location>
</feature>
<keyword evidence="1" id="KW-0175">Coiled coil</keyword>
<evidence type="ECO:0000256" key="2">
    <source>
        <dbReference type="SAM" id="MobiDB-lite"/>
    </source>
</evidence>
<keyword evidence="6" id="KW-1185">Reference proteome</keyword>
<feature type="transmembrane region" description="Helical" evidence="3">
    <location>
        <begin position="676"/>
        <end position="700"/>
    </location>
</feature>
<proteinExistence type="predicted"/>
<organism evidence="5 6">
    <name type="scientific">Mycoplasmopsis equigenitalium</name>
    <dbReference type="NCBI Taxonomy" id="114883"/>
    <lineage>
        <taxon>Bacteria</taxon>
        <taxon>Bacillati</taxon>
        <taxon>Mycoplasmatota</taxon>
        <taxon>Mycoplasmoidales</taxon>
        <taxon>Metamycoplasmataceae</taxon>
        <taxon>Mycoplasmopsis</taxon>
    </lineage>
</organism>
<keyword evidence="4" id="KW-0732">Signal</keyword>
<keyword evidence="3" id="KW-1133">Transmembrane helix</keyword>
<reference evidence="5" key="1">
    <citation type="submission" date="2022-07" db="EMBL/GenBank/DDBJ databases">
        <title>Complete genome of Mycoplasma equigenitalium type strain T37.</title>
        <authorList>
            <person name="Spergser J."/>
        </authorList>
    </citation>
    <scope>NUCLEOTIDE SEQUENCE</scope>
    <source>
        <strain evidence="5">T37</strain>
    </source>
</reference>
<dbReference type="RefSeq" id="WP_129722460.1">
    <property type="nucleotide sequence ID" value="NZ_CP101808.1"/>
</dbReference>
<evidence type="ECO:0000256" key="1">
    <source>
        <dbReference type="SAM" id="Coils"/>
    </source>
</evidence>
<feature type="chain" id="PRO_5046093506" description="Transmembrane protein" evidence="4">
    <location>
        <begin position="29"/>
        <end position="702"/>
    </location>
</feature>
<gene>
    <name evidence="5" type="ORF">NPA09_00455</name>
</gene>
<dbReference type="EMBL" id="CP101808">
    <property type="protein sequence ID" value="UUD37035.1"/>
    <property type="molecule type" value="Genomic_DNA"/>
</dbReference>
<name>A0ABY5J213_9BACT</name>
<keyword evidence="3" id="KW-0812">Transmembrane</keyword>
<sequence length="702" mass="80540">MKMKKYLKIIVPLLVGTSSFTLSFSPNAAVAQNSARTNQISPQFDTFEAKAKTEIEKAIKNSVDKILIFLDAELAKLKDLNAQADEEYIKKLERKIHLTTLKSFFTDNKSDIISNYQKYGFKVIFPYIISKEKKYSNGKIKYDGETYTDIKIGNSTSLDYSEVLDKDKDLLLREKQEDNFLSNEKFVKLIQKYAADLEKEIIEIIFSQNDILKIGKDIFFVEKEFNNPSTPGVKINSFSITTPQGYASWNEYFIKKITNRYVHFDLRQNQDSYEQEEEPQPQPSTPPNVPPIVPNKPPVDPKTNDPKQIPESILSLEPYVSYKYSNIAPKDLKSLFDSLSVDKKTDFFFFINPINTRFDYVVESINVKGEKLILSIKITDKSKPELSRKYLIEKTNFSYVNNKAVHFLLKKQNDNLAKKFGLLYKSLGLDENINYPLLANDSLQSALFDMVNLATAMVNDQKFTEKWNAIVAKYAKDNLSYEDNDSSLINSSNEVFDTLINGLSHSKINEEPFWNSLINAFEIIKNDLKAIAAFEANKQAVNEKFNQHNLSTTVIDKLFNILDLSILRLKAVSRDWTKNFNLEDWFNEYTQKIKDVKEHFDILKVLLIPNKVQANSQEHTDLLNSYKMANEKISKYKTSENNLKITLAAIFITFGLISLLASLSVYLLKRRKNTKLIFIILTIVSTIVSLIGVILLILGLKG</sequence>
<evidence type="ECO:0008006" key="7">
    <source>
        <dbReference type="Google" id="ProtNLM"/>
    </source>
</evidence>
<feature type="signal peptide" evidence="4">
    <location>
        <begin position="1"/>
        <end position="28"/>
    </location>
</feature>
<evidence type="ECO:0000256" key="4">
    <source>
        <dbReference type="SAM" id="SignalP"/>
    </source>
</evidence>
<evidence type="ECO:0000256" key="3">
    <source>
        <dbReference type="SAM" id="Phobius"/>
    </source>
</evidence>
<feature type="compositionally biased region" description="Pro residues" evidence="2">
    <location>
        <begin position="280"/>
        <end position="300"/>
    </location>
</feature>
<evidence type="ECO:0000313" key="6">
    <source>
        <dbReference type="Proteomes" id="UP001059576"/>
    </source>
</evidence>
<feature type="region of interest" description="Disordered" evidence="2">
    <location>
        <begin position="271"/>
        <end position="308"/>
    </location>
</feature>
<feature type="transmembrane region" description="Helical" evidence="3">
    <location>
        <begin position="645"/>
        <end position="669"/>
    </location>
</feature>